<protein>
    <submittedName>
        <fullName evidence="7">LSU ribosomal protein L21p</fullName>
    </submittedName>
</protein>
<dbReference type="PANTHER" id="PTHR21349:SF0">
    <property type="entry name" value="LARGE RIBOSOMAL SUBUNIT PROTEIN BL21M"/>
    <property type="match status" value="1"/>
</dbReference>
<keyword evidence="4 7" id="KW-0689">Ribosomal protein</keyword>
<evidence type="ECO:0000313" key="7">
    <source>
        <dbReference type="EMBL" id="CUV08704.1"/>
    </source>
</evidence>
<evidence type="ECO:0000256" key="5">
    <source>
        <dbReference type="ARBA" id="ARBA00023274"/>
    </source>
</evidence>
<dbReference type="GO" id="GO:0006412">
    <property type="term" value="P:translation"/>
    <property type="evidence" value="ECO:0007669"/>
    <property type="project" value="InterPro"/>
</dbReference>
<dbReference type="InterPro" id="IPR001787">
    <property type="entry name" value="Ribosomal_bL21"/>
</dbReference>
<dbReference type="InterPro" id="IPR018258">
    <property type="entry name" value="Ribosomal_bL21_CS"/>
</dbReference>
<dbReference type="NCBIfam" id="TIGR00061">
    <property type="entry name" value="L21"/>
    <property type="match status" value="1"/>
</dbReference>
<feature type="region of interest" description="Disordered" evidence="6">
    <location>
        <begin position="104"/>
        <end position="129"/>
    </location>
</feature>
<organism evidence="7">
    <name type="scientific">hydrothermal vent metagenome</name>
    <dbReference type="NCBI Taxonomy" id="652676"/>
    <lineage>
        <taxon>unclassified sequences</taxon>
        <taxon>metagenomes</taxon>
        <taxon>ecological metagenomes</taxon>
    </lineage>
</organism>
<accession>A0A160VHZ7</accession>
<dbReference type="EMBL" id="FAXC01000113">
    <property type="protein sequence ID" value="CUV08704.1"/>
    <property type="molecule type" value="Genomic_DNA"/>
</dbReference>
<dbReference type="AlphaFoldDB" id="A0A160VHZ7"/>
<dbReference type="GO" id="GO:0019843">
    <property type="term" value="F:rRNA binding"/>
    <property type="evidence" value="ECO:0007669"/>
    <property type="project" value="UniProtKB-KW"/>
</dbReference>
<proteinExistence type="inferred from homology"/>
<dbReference type="PANTHER" id="PTHR21349">
    <property type="entry name" value="50S RIBOSOMAL PROTEIN L21"/>
    <property type="match status" value="1"/>
</dbReference>
<dbReference type="InterPro" id="IPR028909">
    <property type="entry name" value="bL21-like"/>
</dbReference>
<dbReference type="GO" id="GO:1990904">
    <property type="term" value="C:ribonucleoprotein complex"/>
    <property type="evidence" value="ECO:0007669"/>
    <property type="project" value="UniProtKB-KW"/>
</dbReference>
<dbReference type="GO" id="GO:0005840">
    <property type="term" value="C:ribosome"/>
    <property type="evidence" value="ECO:0007669"/>
    <property type="project" value="UniProtKB-KW"/>
</dbReference>
<keyword evidence="3" id="KW-0694">RNA-binding</keyword>
<dbReference type="HAMAP" id="MF_01363">
    <property type="entry name" value="Ribosomal_bL21"/>
    <property type="match status" value="1"/>
</dbReference>
<dbReference type="GO" id="GO:0003735">
    <property type="term" value="F:structural constituent of ribosome"/>
    <property type="evidence" value="ECO:0007669"/>
    <property type="project" value="InterPro"/>
</dbReference>
<evidence type="ECO:0000256" key="2">
    <source>
        <dbReference type="ARBA" id="ARBA00022730"/>
    </source>
</evidence>
<evidence type="ECO:0000256" key="4">
    <source>
        <dbReference type="ARBA" id="ARBA00022980"/>
    </source>
</evidence>
<sequence>MYSIVTISGKQYCVSEGDTIKVSSQDWKVGDRVKLDQVLLTDNGKNIEVGTPKVNGASVTVEILEHNREKKLLIYKKKRRKGYQRKNGHRQGYTLLKVNKLQMASTKKVQKNNSPKVSEKSLPKKKGTE</sequence>
<dbReference type="SUPFAM" id="SSF141091">
    <property type="entry name" value="L21p-like"/>
    <property type="match status" value="1"/>
</dbReference>
<gene>
    <name evidence="7" type="ORF">MGWOODY_Mmi2290</name>
</gene>
<dbReference type="Pfam" id="PF00829">
    <property type="entry name" value="Ribosomal_L21p"/>
    <property type="match status" value="1"/>
</dbReference>
<name>A0A160VHZ7_9ZZZZ</name>
<keyword evidence="2" id="KW-0699">rRNA-binding</keyword>
<reference evidence="7" key="1">
    <citation type="submission" date="2015-10" db="EMBL/GenBank/DDBJ databases">
        <authorList>
            <person name="Gilbert D.G."/>
        </authorList>
    </citation>
    <scope>NUCLEOTIDE SEQUENCE</scope>
</reference>
<evidence type="ECO:0000256" key="1">
    <source>
        <dbReference type="ARBA" id="ARBA00008563"/>
    </source>
</evidence>
<dbReference type="GO" id="GO:0005737">
    <property type="term" value="C:cytoplasm"/>
    <property type="evidence" value="ECO:0007669"/>
    <property type="project" value="UniProtKB-ARBA"/>
</dbReference>
<feature type="compositionally biased region" description="Polar residues" evidence="6">
    <location>
        <begin position="104"/>
        <end position="116"/>
    </location>
</feature>
<dbReference type="PROSITE" id="PS01169">
    <property type="entry name" value="RIBOSOMAL_L21"/>
    <property type="match status" value="1"/>
</dbReference>
<evidence type="ECO:0000256" key="3">
    <source>
        <dbReference type="ARBA" id="ARBA00022884"/>
    </source>
</evidence>
<feature type="compositionally biased region" description="Basic and acidic residues" evidence="6">
    <location>
        <begin position="117"/>
        <end position="129"/>
    </location>
</feature>
<comment type="similarity">
    <text evidence="1">Belongs to the bacterial ribosomal protein bL21 family.</text>
</comment>
<dbReference type="InterPro" id="IPR036164">
    <property type="entry name" value="bL21-like_sf"/>
</dbReference>
<evidence type="ECO:0000256" key="6">
    <source>
        <dbReference type="SAM" id="MobiDB-lite"/>
    </source>
</evidence>
<keyword evidence="5" id="KW-0687">Ribonucleoprotein</keyword>